<protein>
    <submittedName>
        <fullName evidence="8">Chromate transporter</fullName>
    </submittedName>
</protein>
<feature type="transmembrane region" description="Helical" evidence="7">
    <location>
        <begin position="118"/>
        <end position="138"/>
    </location>
</feature>
<keyword evidence="5 7" id="KW-1133">Transmembrane helix</keyword>
<dbReference type="Proteomes" id="UP001320460">
    <property type="component" value="Chromosome"/>
</dbReference>
<dbReference type="PANTHER" id="PTHR43663:SF1">
    <property type="entry name" value="CHROMATE TRANSPORTER"/>
    <property type="match status" value="1"/>
</dbReference>
<feature type="transmembrane region" description="Helical" evidence="7">
    <location>
        <begin position="150"/>
        <end position="180"/>
    </location>
</feature>
<dbReference type="PANTHER" id="PTHR43663">
    <property type="entry name" value="CHROMATE TRANSPORT PROTEIN-RELATED"/>
    <property type="match status" value="1"/>
</dbReference>
<dbReference type="Pfam" id="PF02417">
    <property type="entry name" value="Chromate_transp"/>
    <property type="match status" value="1"/>
</dbReference>
<evidence type="ECO:0000256" key="5">
    <source>
        <dbReference type="ARBA" id="ARBA00022989"/>
    </source>
</evidence>
<evidence type="ECO:0000256" key="3">
    <source>
        <dbReference type="ARBA" id="ARBA00022475"/>
    </source>
</evidence>
<sequence length="189" mass="20202">MQENKKMSASPDAKPTLGQLWLACFMLGVTGFGGVLPLMHRALVEKKRWLSEQRFAELLGLCQFLPGGNAVNLCVATGVEFHGIKGGFIALVGLLTAPLLVIVCLGNIWLLWHDNPLVASVFAGISAAAAGLIIATGLKILRSMPRALTSWLILGGIIVAIALFRLPLLPVLLVAVPLSIMLSYRKHTS</sequence>
<evidence type="ECO:0000256" key="7">
    <source>
        <dbReference type="SAM" id="Phobius"/>
    </source>
</evidence>
<keyword evidence="9" id="KW-1185">Reference proteome</keyword>
<name>A0ABN6LY36_9ENTR</name>
<evidence type="ECO:0000256" key="4">
    <source>
        <dbReference type="ARBA" id="ARBA00022692"/>
    </source>
</evidence>
<keyword evidence="3" id="KW-1003">Cell membrane</keyword>
<reference evidence="8 9" key="1">
    <citation type="submission" date="2021-12" db="EMBL/GenBank/DDBJ databases">
        <title>Complete genome sequence of Phytobacter diazotrophicus TA9734.</title>
        <authorList>
            <person name="Kubota H."/>
            <person name="Nakayama Y."/>
            <person name="Ariyoshi T."/>
        </authorList>
    </citation>
    <scope>NUCLEOTIDE SEQUENCE [LARGE SCALE GENOMIC DNA]</scope>
    <source>
        <strain evidence="8 9">TA9734</strain>
    </source>
</reference>
<comment type="similarity">
    <text evidence="2">Belongs to the chromate ion transporter (CHR) (TC 2.A.51) family.</text>
</comment>
<proteinExistence type="inferred from homology"/>
<organism evidence="8 9">
    <name type="scientific">Phytobacter diazotrophicus</name>
    <dbReference type="NCBI Taxonomy" id="395631"/>
    <lineage>
        <taxon>Bacteria</taxon>
        <taxon>Pseudomonadati</taxon>
        <taxon>Pseudomonadota</taxon>
        <taxon>Gammaproteobacteria</taxon>
        <taxon>Enterobacterales</taxon>
        <taxon>Enterobacteriaceae</taxon>
        <taxon>Phytobacter</taxon>
    </lineage>
</organism>
<gene>
    <name evidence="8" type="ORF">PDTA9734_40200</name>
</gene>
<evidence type="ECO:0000256" key="1">
    <source>
        <dbReference type="ARBA" id="ARBA00004651"/>
    </source>
</evidence>
<feature type="transmembrane region" description="Helical" evidence="7">
    <location>
        <begin position="88"/>
        <end position="112"/>
    </location>
</feature>
<evidence type="ECO:0000256" key="2">
    <source>
        <dbReference type="ARBA" id="ARBA00005262"/>
    </source>
</evidence>
<evidence type="ECO:0000313" key="8">
    <source>
        <dbReference type="EMBL" id="BDD52533.1"/>
    </source>
</evidence>
<keyword evidence="6 7" id="KW-0472">Membrane</keyword>
<evidence type="ECO:0000256" key="6">
    <source>
        <dbReference type="ARBA" id="ARBA00023136"/>
    </source>
</evidence>
<dbReference type="EMBL" id="AP025334">
    <property type="protein sequence ID" value="BDD52533.1"/>
    <property type="molecule type" value="Genomic_DNA"/>
</dbReference>
<keyword evidence="4 7" id="KW-0812">Transmembrane</keyword>
<comment type="subcellular location">
    <subcellularLocation>
        <location evidence="1">Cell membrane</location>
        <topology evidence="1">Multi-pass membrane protein</topology>
    </subcellularLocation>
</comment>
<accession>A0ABN6LY36</accession>
<dbReference type="InterPro" id="IPR052518">
    <property type="entry name" value="CHR_Transporter"/>
</dbReference>
<evidence type="ECO:0000313" key="9">
    <source>
        <dbReference type="Proteomes" id="UP001320460"/>
    </source>
</evidence>
<dbReference type="InterPro" id="IPR003370">
    <property type="entry name" value="Chromate_transpt"/>
</dbReference>
<feature type="transmembrane region" description="Helical" evidence="7">
    <location>
        <begin position="20"/>
        <end position="39"/>
    </location>
</feature>